<organism evidence="3 4">
    <name type="scientific">Hyella patelloides LEGE 07179</name>
    <dbReference type="NCBI Taxonomy" id="945734"/>
    <lineage>
        <taxon>Bacteria</taxon>
        <taxon>Bacillati</taxon>
        <taxon>Cyanobacteriota</taxon>
        <taxon>Cyanophyceae</taxon>
        <taxon>Pleurocapsales</taxon>
        <taxon>Hyellaceae</taxon>
        <taxon>Hyella</taxon>
    </lineage>
</organism>
<dbReference type="Proteomes" id="UP000320055">
    <property type="component" value="Unassembled WGS sequence"/>
</dbReference>
<gene>
    <name evidence="3" type="ORF">H1P_870026</name>
</gene>
<proteinExistence type="predicted"/>
<keyword evidence="1" id="KW-0238">DNA-binding</keyword>
<dbReference type="GO" id="GO:0003677">
    <property type="term" value="F:DNA binding"/>
    <property type="evidence" value="ECO:0007669"/>
    <property type="project" value="UniProtKB-KW"/>
</dbReference>
<evidence type="ECO:0000313" key="3">
    <source>
        <dbReference type="EMBL" id="VEP18723.1"/>
    </source>
</evidence>
<evidence type="ECO:0000259" key="2">
    <source>
        <dbReference type="Pfam" id="PF07282"/>
    </source>
</evidence>
<accession>A0A563W5B1</accession>
<protein>
    <submittedName>
        <fullName evidence="3">Transposase</fullName>
    </submittedName>
</protein>
<dbReference type="AlphaFoldDB" id="A0A563W5B1"/>
<dbReference type="RefSeq" id="WP_222427058.1">
    <property type="nucleotide sequence ID" value="NZ_LR213845.1"/>
</dbReference>
<reference evidence="3 4" key="1">
    <citation type="submission" date="2019-01" db="EMBL/GenBank/DDBJ databases">
        <authorList>
            <person name="Brito A."/>
        </authorList>
    </citation>
    <scope>NUCLEOTIDE SEQUENCE [LARGE SCALE GENOMIC DNA]</scope>
    <source>
        <strain evidence="3">1</strain>
    </source>
</reference>
<name>A0A563W5B1_9CYAN</name>
<feature type="domain" description="Cas12f1-like TNB" evidence="2">
    <location>
        <begin position="9"/>
        <end position="51"/>
    </location>
</feature>
<evidence type="ECO:0000313" key="4">
    <source>
        <dbReference type="Proteomes" id="UP000320055"/>
    </source>
</evidence>
<dbReference type="InterPro" id="IPR010095">
    <property type="entry name" value="Cas12f1-like_TNB"/>
</dbReference>
<dbReference type="EMBL" id="CAACVJ010000695">
    <property type="protein sequence ID" value="VEP18723.1"/>
    <property type="molecule type" value="Genomic_DNA"/>
</dbReference>
<evidence type="ECO:0000256" key="1">
    <source>
        <dbReference type="ARBA" id="ARBA00023125"/>
    </source>
</evidence>
<dbReference type="Pfam" id="PF07282">
    <property type="entry name" value="Cas12f1-like_TNB"/>
    <property type="match status" value="1"/>
</dbReference>
<sequence length="88" mass="9572">MITFANSIFASSQICSCCGKSGGKKELDVREWECLYCNAFHDRDLNAAKNIKRWAGGQSDQYKNEHGASVSLPVVAVCNEVLTTPSGN</sequence>
<keyword evidence="4" id="KW-1185">Reference proteome</keyword>